<comment type="similarity">
    <text evidence="2">Belongs to the bacterial solute-binding protein 5 family.</text>
</comment>
<evidence type="ECO:0000256" key="4">
    <source>
        <dbReference type="ARBA" id="ARBA00022729"/>
    </source>
</evidence>
<dbReference type="PANTHER" id="PTHR30290:SF79">
    <property type="entry name" value="DIPEPTIDE-BINDING PROTEIN DPPE"/>
    <property type="match status" value="1"/>
</dbReference>
<dbReference type="InterPro" id="IPR030678">
    <property type="entry name" value="Peptide/Ni-bd"/>
</dbReference>
<dbReference type="FunFam" id="3.90.76.10:FF:000001">
    <property type="entry name" value="Oligopeptide ABC transporter substrate-binding protein"/>
    <property type="match status" value="1"/>
</dbReference>
<evidence type="ECO:0000256" key="6">
    <source>
        <dbReference type="SAM" id="MobiDB-lite"/>
    </source>
</evidence>
<keyword evidence="5" id="KW-0653">Protein transport</keyword>
<feature type="signal peptide" evidence="7">
    <location>
        <begin position="1"/>
        <end position="19"/>
    </location>
</feature>
<evidence type="ECO:0000256" key="3">
    <source>
        <dbReference type="ARBA" id="ARBA00022448"/>
    </source>
</evidence>
<feature type="domain" description="Solute-binding protein family 5" evidence="8">
    <location>
        <begin position="92"/>
        <end position="469"/>
    </location>
</feature>
<protein>
    <submittedName>
        <fullName evidence="9">Peptide ABC transporter substrate-binding protein</fullName>
    </submittedName>
</protein>
<accession>A0A3M8C6F9</accession>
<keyword evidence="3" id="KW-0813">Transport</keyword>
<dbReference type="InterPro" id="IPR000914">
    <property type="entry name" value="SBP_5_dom"/>
</dbReference>
<evidence type="ECO:0000256" key="1">
    <source>
        <dbReference type="ARBA" id="ARBA00004196"/>
    </source>
</evidence>
<feature type="compositionally biased region" description="Polar residues" evidence="6">
    <location>
        <begin position="26"/>
        <end position="35"/>
    </location>
</feature>
<gene>
    <name evidence="9" type="ORF">EDM58_22570</name>
</gene>
<dbReference type="RefSeq" id="WP_122915338.1">
    <property type="nucleotide sequence ID" value="NZ_RHHT01000065.1"/>
</dbReference>
<dbReference type="FunFam" id="3.10.105.10:FF:000001">
    <property type="entry name" value="Oligopeptide ABC transporter, oligopeptide-binding protein"/>
    <property type="match status" value="1"/>
</dbReference>
<dbReference type="GO" id="GO:0030288">
    <property type="term" value="C:outer membrane-bounded periplasmic space"/>
    <property type="evidence" value="ECO:0007669"/>
    <property type="project" value="UniProtKB-ARBA"/>
</dbReference>
<sequence length="547" mass="60958">MKKIMSAIATLILVTGVLAGCTGQAPSATESGATNPSGGTSSPAPSAGDKVFRINIGSEPSTADPGLADDSTSILVVSSLFDGLTRRGVDDKIHNAVAEKIDISEDGLVYTFHLRDSKWSNGDPVTAHDFEFAWKRALDPAFASSYAYNFFYIKNGEAYNAGNATADDVGVKALDDHTLEVHLENQTPFFLELTAFATYYPVHQKTVKDNPEWAMEASTHIGNGPYTLAKWEHKSAMQFTKNGHYWDKDNVKVDKVDATMIEDNNTSFSMFENGELDWAGAPMVTLPTDAIPVLKDSGKLQGKPVASTYFYSFNIEQPPFNNVKIRKAFSYAINRKEIVENILQTGQIPALGFLPPTMSVKPEGYFQDHDTQRAKQLLEEGMRELGISQLPPISVIFNTSDAHKKIAEAIQDQWRQTLGVDVKVTNLEFKVFLDTVDETNYQIARRGWAGDFNDPITFMEIFREKKGNNSTNWINDKYNQLLVQISKETDPQKRQQLFGEAEQILMDEMPIAPIYFYKDSWLQGENVAKGIYVDVLGNGDLKYVEMK</sequence>
<dbReference type="Proteomes" id="UP000281915">
    <property type="component" value="Unassembled WGS sequence"/>
</dbReference>
<dbReference type="Gene3D" id="3.10.105.10">
    <property type="entry name" value="Dipeptide-binding Protein, Domain 3"/>
    <property type="match status" value="1"/>
</dbReference>
<feature type="compositionally biased region" description="Low complexity" evidence="6">
    <location>
        <begin position="36"/>
        <end position="48"/>
    </location>
</feature>
<dbReference type="GO" id="GO:0015833">
    <property type="term" value="P:peptide transport"/>
    <property type="evidence" value="ECO:0007669"/>
    <property type="project" value="UniProtKB-KW"/>
</dbReference>
<comment type="subcellular location">
    <subcellularLocation>
        <location evidence="1">Cell envelope</location>
    </subcellularLocation>
</comment>
<evidence type="ECO:0000259" key="8">
    <source>
        <dbReference type="Pfam" id="PF00496"/>
    </source>
</evidence>
<dbReference type="AlphaFoldDB" id="A0A3M8C6F9"/>
<dbReference type="GO" id="GO:0043190">
    <property type="term" value="C:ATP-binding cassette (ABC) transporter complex"/>
    <property type="evidence" value="ECO:0007669"/>
    <property type="project" value="InterPro"/>
</dbReference>
<proteinExistence type="inferred from homology"/>
<dbReference type="PANTHER" id="PTHR30290">
    <property type="entry name" value="PERIPLASMIC BINDING COMPONENT OF ABC TRANSPORTER"/>
    <property type="match status" value="1"/>
</dbReference>
<feature type="region of interest" description="Disordered" evidence="6">
    <location>
        <begin position="26"/>
        <end position="49"/>
    </location>
</feature>
<dbReference type="CDD" id="cd08504">
    <property type="entry name" value="PBP2_OppA"/>
    <property type="match status" value="1"/>
</dbReference>
<reference evidence="9 10" key="1">
    <citation type="submission" date="2018-10" db="EMBL/GenBank/DDBJ databases">
        <title>Phylogenomics of Brevibacillus.</title>
        <authorList>
            <person name="Dunlap C."/>
        </authorList>
    </citation>
    <scope>NUCLEOTIDE SEQUENCE [LARGE SCALE GENOMIC DNA]</scope>
    <source>
        <strain evidence="9 10">JCM 15085</strain>
    </source>
</reference>
<keyword evidence="5" id="KW-0571">Peptide transport</keyword>
<evidence type="ECO:0000256" key="2">
    <source>
        <dbReference type="ARBA" id="ARBA00005695"/>
    </source>
</evidence>
<evidence type="ECO:0000256" key="7">
    <source>
        <dbReference type="SAM" id="SignalP"/>
    </source>
</evidence>
<feature type="chain" id="PRO_5038335417" evidence="7">
    <location>
        <begin position="20"/>
        <end position="547"/>
    </location>
</feature>
<dbReference type="Pfam" id="PF00496">
    <property type="entry name" value="SBP_bac_5"/>
    <property type="match status" value="1"/>
</dbReference>
<name>A0A3M8C6F9_9BACL</name>
<evidence type="ECO:0000256" key="5">
    <source>
        <dbReference type="ARBA" id="ARBA00022856"/>
    </source>
</evidence>
<dbReference type="GO" id="GO:1904680">
    <property type="term" value="F:peptide transmembrane transporter activity"/>
    <property type="evidence" value="ECO:0007669"/>
    <property type="project" value="TreeGrafter"/>
</dbReference>
<evidence type="ECO:0000313" key="10">
    <source>
        <dbReference type="Proteomes" id="UP000281915"/>
    </source>
</evidence>
<dbReference type="InterPro" id="IPR039424">
    <property type="entry name" value="SBP_5"/>
</dbReference>
<dbReference type="PIRSF" id="PIRSF002741">
    <property type="entry name" value="MppA"/>
    <property type="match status" value="1"/>
</dbReference>
<dbReference type="Gene3D" id="3.40.190.10">
    <property type="entry name" value="Periplasmic binding protein-like II"/>
    <property type="match status" value="1"/>
</dbReference>
<dbReference type="EMBL" id="RHHT01000065">
    <property type="protein sequence ID" value="RNB71286.1"/>
    <property type="molecule type" value="Genomic_DNA"/>
</dbReference>
<evidence type="ECO:0000313" key="9">
    <source>
        <dbReference type="EMBL" id="RNB71286.1"/>
    </source>
</evidence>
<dbReference type="Gene3D" id="3.90.76.10">
    <property type="entry name" value="Dipeptide-binding Protein, Domain 1"/>
    <property type="match status" value="1"/>
</dbReference>
<comment type="caution">
    <text evidence="9">The sequence shown here is derived from an EMBL/GenBank/DDBJ whole genome shotgun (WGS) entry which is preliminary data.</text>
</comment>
<keyword evidence="4 7" id="KW-0732">Signal</keyword>
<dbReference type="PROSITE" id="PS51257">
    <property type="entry name" value="PROKAR_LIPOPROTEIN"/>
    <property type="match status" value="1"/>
</dbReference>
<organism evidence="9 10">
    <name type="scientific">Brevibacillus panacihumi</name>
    <dbReference type="NCBI Taxonomy" id="497735"/>
    <lineage>
        <taxon>Bacteria</taxon>
        <taxon>Bacillati</taxon>
        <taxon>Bacillota</taxon>
        <taxon>Bacilli</taxon>
        <taxon>Bacillales</taxon>
        <taxon>Paenibacillaceae</taxon>
        <taxon>Brevibacillus</taxon>
    </lineage>
</organism>
<dbReference type="SUPFAM" id="SSF53850">
    <property type="entry name" value="Periplasmic binding protein-like II"/>
    <property type="match status" value="1"/>
</dbReference>